<name>A0A175RU70_9MICO</name>
<evidence type="ECO:0000313" key="3">
    <source>
        <dbReference type="Proteomes" id="UP000078252"/>
    </source>
</evidence>
<dbReference type="AlphaFoldDB" id="A0A175RU70"/>
<dbReference type="InterPro" id="IPR051908">
    <property type="entry name" value="Ribosomal_N-acetyltransferase"/>
</dbReference>
<dbReference type="PANTHER" id="PTHR43441:SF10">
    <property type="entry name" value="ACETYLTRANSFERASE"/>
    <property type="match status" value="1"/>
</dbReference>
<dbReference type="SUPFAM" id="SSF55729">
    <property type="entry name" value="Acyl-CoA N-acyltransferases (Nat)"/>
    <property type="match status" value="1"/>
</dbReference>
<dbReference type="InterPro" id="IPR000182">
    <property type="entry name" value="GNAT_dom"/>
</dbReference>
<dbReference type="InterPro" id="IPR016181">
    <property type="entry name" value="Acyl_CoA_acyltransferase"/>
</dbReference>
<comment type="caution">
    <text evidence="2">The sequence shown here is derived from an EMBL/GenBank/DDBJ whole genome shotgun (WGS) entry which is preliminary data.</text>
</comment>
<reference evidence="2 3" key="1">
    <citation type="journal article" date="2016" name="Front. Microbiol.">
        <title>Genomic Resource of Rice Seed Associated Bacteria.</title>
        <authorList>
            <person name="Midha S."/>
            <person name="Bansal K."/>
            <person name="Sharma S."/>
            <person name="Kumar N."/>
            <person name="Patil P.P."/>
            <person name="Chaudhry V."/>
            <person name="Patil P.B."/>
        </authorList>
    </citation>
    <scope>NUCLEOTIDE SEQUENCE [LARGE SCALE GENOMIC DNA]</scope>
    <source>
        <strain evidence="2 3">NS184</strain>
    </source>
</reference>
<protein>
    <submittedName>
        <fullName evidence="2">GCN5 family acetyltransferase</fullName>
    </submittedName>
</protein>
<dbReference type="EMBL" id="LDQC01000044">
    <property type="protein sequence ID" value="KTR06983.1"/>
    <property type="molecule type" value="Genomic_DNA"/>
</dbReference>
<dbReference type="STRING" id="33881.NS184_08520"/>
<dbReference type="Proteomes" id="UP000078252">
    <property type="component" value="Unassembled WGS sequence"/>
</dbReference>
<dbReference type="PANTHER" id="PTHR43441">
    <property type="entry name" value="RIBOSOMAL-PROTEIN-SERINE ACETYLTRANSFERASE"/>
    <property type="match status" value="1"/>
</dbReference>
<keyword evidence="2" id="KW-0808">Transferase</keyword>
<sequence>MIVIRPWVPDDADALVAARASTDDLDTQFAPLPDAGAAARFIETVLVSEAGRQHWAIVVDGVAVGNVGLTAIERRHDTAWVSYWLARSARGLGTATQAVATVADRAFRDGLFRLELGHRVNNPASCRVATAAGFRAEGIERAKLRYGSERFDVETHARLATDPAPEVELLPVDAPA</sequence>
<dbReference type="Pfam" id="PF13302">
    <property type="entry name" value="Acetyltransf_3"/>
    <property type="match status" value="1"/>
</dbReference>
<feature type="domain" description="N-acetyltransferase" evidence="1">
    <location>
        <begin position="2"/>
        <end position="154"/>
    </location>
</feature>
<dbReference type="GO" id="GO:0008999">
    <property type="term" value="F:protein-N-terminal-alanine acetyltransferase activity"/>
    <property type="evidence" value="ECO:0007669"/>
    <property type="project" value="TreeGrafter"/>
</dbReference>
<evidence type="ECO:0000313" key="2">
    <source>
        <dbReference type="EMBL" id="KTR06983.1"/>
    </source>
</evidence>
<dbReference type="GO" id="GO:1990189">
    <property type="term" value="F:protein N-terminal-serine acetyltransferase activity"/>
    <property type="evidence" value="ECO:0007669"/>
    <property type="project" value="TreeGrafter"/>
</dbReference>
<dbReference type="GO" id="GO:0005737">
    <property type="term" value="C:cytoplasm"/>
    <property type="evidence" value="ECO:0007669"/>
    <property type="project" value="TreeGrafter"/>
</dbReference>
<organism evidence="2 3">
    <name type="scientific">Curtobacterium luteum</name>
    <dbReference type="NCBI Taxonomy" id="33881"/>
    <lineage>
        <taxon>Bacteria</taxon>
        <taxon>Bacillati</taxon>
        <taxon>Actinomycetota</taxon>
        <taxon>Actinomycetes</taxon>
        <taxon>Micrococcales</taxon>
        <taxon>Microbacteriaceae</taxon>
        <taxon>Curtobacterium</taxon>
    </lineage>
</organism>
<dbReference type="PATRIC" id="fig|33881.3.peg.2031"/>
<gene>
    <name evidence="2" type="ORF">NS184_08520</name>
</gene>
<proteinExistence type="predicted"/>
<evidence type="ECO:0000259" key="1">
    <source>
        <dbReference type="PROSITE" id="PS51186"/>
    </source>
</evidence>
<dbReference type="RefSeq" id="WP_058725688.1">
    <property type="nucleotide sequence ID" value="NZ_LDQC01000044.1"/>
</dbReference>
<dbReference type="Gene3D" id="3.40.630.30">
    <property type="match status" value="1"/>
</dbReference>
<accession>A0A175RU70</accession>
<dbReference type="PROSITE" id="PS51186">
    <property type="entry name" value="GNAT"/>
    <property type="match status" value="1"/>
</dbReference>